<dbReference type="EMBL" id="PCRP01000016">
    <property type="protein sequence ID" value="PIP23846.1"/>
    <property type="molecule type" value="Genomic_DNA"/>
</dbReference>
<gene>
    <name evidence="1" type="ORF">COX36_01075</name>
</gene>
<name>A0A2G9YX59_9BACT</name>
<sequence>MNPYQKQIKKFCEERNWGQFHNPKDLLLGIVEEIGELRNIRTCPSGRTLFLTSFEIINGGTESGNN</sequence>
<comment type="caution">
    <text evidence="1">The sequence shown here is derived from an EMBL/GenBank/DDBJ whole genome shotgun (WGS) entry which is preliminary data.</text>
</comment>
<dbReference type="Gene3D" id="1.10.287.1080">
    <property type="entry name" value="MazG-like"/>
    <property type="match status" value="1"/>
</dbReference>
<dbReference type="AlphaFoldDB" id="A0A2G9YX59"/>
<protein>
    <recommendedName>
        <fullName evidence="3">Nucleotide pyrophosphohydrolase</fullName>
    </recommendedName>
</protein>
<dbReference type="SUPFAM" id="SSF101386">
    <property type="entry name" value="all-alpha NTP pyrophosphatases"/>
    <property type="match status" value="1"/>
</dbReference>
<evidence type="ECO:0000313" key="1">
    <source>
        <dbReference type="EMBL" id="PIP23846.1"/>
    </source>
</evidence>
<organism evidence="1 2">
    <name type="scientific">Candidatus Nealsonbacteria bacterium CG23_combo_of_CG06-09_8_20_14_all_38_19</name>
    <dbReference type="NCBI Taxonomy" id="1974721"/>
    <lineage>
        <taxon>Bacteria</taxon>
        <taxon>Candidatus Nealsoniibacteriota</taxon>
    </lineage>
</organism>
<proteinExistence type="predicted"/>
<evidence type="ECO:0000313" key="2">
    <source>
        <dbReference type="Proteomes" id="UP000230273"/>
    </source>
</evidence>
<evidence type="ECO:0008006" key="3">
    <source>
        <dbReference type="Google" id="ProtNLM"/>
    </source>
</evidence>
<reference evidence="1 2" key="1">
    <citation type="submission" date="2017-09" db="EMBL/GenBank/DDBJ databases">
        <title>Depth-based differentiation of microbial function through sediment-hosted aquifers and enrichment of novel symbionts in the deep terrestrial subsurface.</title>
        <authorList>
            <person name="Probst A.J."/>
            <person name="Ladd B."/>
            <person name="Jarett J.K."/>
            <person name="Geller-Mcgrath D.E."/>
            <person name="Sieber C.M."/>
            <person name="Emerson J.B."/>
            <person name="Anantharaman K."/>
            <person name="Thomas B.C."/>
            <person name="Malmstrom R."/>
            <person name="Stieglmeier M."/>
            <person name="Klingl A."/>
            <person name="Woyke T."/>
            <person name="Ryan C.M."/>
            <person name="Banfield J.F."/>
        </authorList>
    </citation>
    <scope>NUCLEOTIDE SEQUENCE [LARGE SCALE GENOMIC DNA]</scope>
    <source>
        <strain evidence="1">CG23_combo_of_CG06-09_8_20_14_all_38_19</strain>
    </source>
</reference>
<dbReference type="Proteomes" id="UP000230273">
    <property type="component" value="Unassembled WGS sequence"/>
</dbReference>
<accession>A0A2G9YX59</accession>